<feature type="transmembrane region" description="Helical" evidence="2">
    <location>
        <begin position="162"/>
        <end position="188"/>
    </location>
</feature>
<feature type="transmembrane region" description="Helical" evidence="2">
    <location>
        <begin position="286"/>
        <end position="308"/>
    </location>
</feature>
<feature type="compositionally biased region" description="Low complexity" evidence="1">
    <location>
        <begin position="124"/>
        <end position="138"/>
    </location>
</feature>
<proteinExistence type="predicted"/>
<feature type="region of interest" description="Disordered" evidence="1">
    <location>
        <begin position="1"/>
        <end position="74"/>
    </location>
</feature>
<dbReference type="EMBL" id="JACHMC010000001">
    <property type="protein sequence ID" value="MBB4883312.1"/>
    <property type="molecule type" value="Genomic_DNA"/>
</dbReference>
<gene>
    <name evidence="3" type="ORF">BJ976_001663</name>
</gene>
<evidence type="ECO:0000256" key="2">
    <source>
        <dbReference type="SAM" id="Phobius"/>
    </source>
</evidence>
<evidence type="ECO:0000256" key="1">
    <source>
        <dbReference type="SAM" id="MobiDB-lite"/>
    </source>
</evidence>
<dbReference type="InterPro" id="IPR010178">
    <property type="entry name" value="Lit"/>
</dbReference>
<organism evidence="3 4">
    <name type="scientific">Micrococcus flavus</name>
    <dbReference type="NCBI Taxonomy" id="384602"/>
    <lineage>
        <taxon>Bacteria</taxon>
        <taxon>Bacillati</taxon>
        <taxon>Actinomycetota</taxon>
        <taxon>Actinomycetes</taxon>
        <taxon>Micrococcales</taxon>
        <taxon>Micrococcaceae</taxon>
        <taxon>Micrococcus</taxon>
    </lineage>
</organism>
<keyword evidence="2" id="KW-1133">Transmembrane helix</keyword>
<protein>
    <submittedName>
        <fullName evidence="3">Integral membrane protein (TIGR01906 family)</fullName>
    </submittedName>
</protein>
<dbReference type="Pfam" id="PF07314">
    <property type="entry name" value="Lit"/>
    <property type="match status" value="1"/>
</dbReference>
<evidence type="ECO:0000313" key="4">
    <source>
        <dbReference type="Proteomes" id="UP000560081"/>
    </source>
</evidence>
<dbReference type="RefSeq" id="WP_135028970.1">
    <property type="nucleotide sequence ID" value="NZ_BMLA01000002.1"/>
</dbReference>
<accession>A0A4Y8X306</accession>
<name>A0A4Y8X306_9MICC</name>
<dbReference type="OrthoDB" id="4804608at2"/>
<feature type="region of interest" description="Disordered" evidence="1">
    <location>
        <begin position="124"/>
        <end position="151"/>
    </location>
</feature>
<keyword evidence="2" id="KW-0812">Transmembrane</keyword>
<feature type="transmembrane region" description="Helical" evidence="2">
    <location>
        <begin position="345"/>
        <end position="365"/>
    </location>
</feature>
<keyword evidence="2" id="KW-0472">Membrane</keyword>
<evidence type="ECO:0000313" key="3">
    <source>
        <dbReference type="EMBL" id="MBB4883312.1"/>
    </source>
</evidence>
<comment type="caution">
    <text evidence="3">The sequence shown here is derived from an EMBL/GenBank/DDBJ whole genome shotgun (WGS) entry which is preliminary data.</text>
</comment>
<keyword evidence="4" id="KW-1185">Reference proteome</keyword>
<sequence length="397" mass="41419">MASQIPGGGRADRAGSDDFESGLDYGAFVEDDADTTQALPRQGGTDRPGAGDNPTLVMDRGGIAAAGGSGVGAHAADGREDIAFTRETPAAATAPAGALGGTAARPTVRQGAPVGGHAPDRYPGDAAAAPAGVAGSRAVDADGPTPEEQARLPKAGPRIAQVLLAVLAPLTLLLGAVRLVASPLFLWLEYHRPGFPADDYGFTTADRMHYGSAGLDYLSNAAGSRYLSSLMHEGQPLFTAAEVSHMTDVKIVMLAATAALVVLALVCAALAWYLHRTSPGGVRRALFAGAVWLLIALVVLGVLAATGWETFFAGFHSLFFADGTWTFSTADSLIRLYPGQFWVDAAFAVAVLTLAGALLALVLGWPSRRRRELTQDRRAQLEATRLRWAREDAYGAR</sequence>
<dbReference type="NCBIfam" id="TIGR01906">
    <property type="entry name" value="integ_TIGR01906"/>
    <property type="match status" value="1"/>
</dbReference>
<dbReference type="Proteomes" id="UP000560081">
    <property type="component" value="Unassembled WGS sequence"/>
</dbReference>
<reference evidence="3 4" key="1">
    <citation type="submission" date="2020-08" db="EMBL/GenBank/DDBJ databases">
        <title>Sequencing the genomes of 1000 actinobacteria strains.</title>
        <authorList>
            <person name="Klenk H.-P."/>
        </authorList>
    </citation>
    <scope>NUCLEOTIDE SEQUENCE [LARGE SCALE GENOMIC DNA]</scope>
    <source>
        <strain evidence="3 4">DSM 19079</strain>
    </source>
</reference>
<feature type="transmembrane region" description="Helical" evidence="2">
    <location>
        <begin position="251"/>
        <end position="274"/>
    </location>
</feature>
<dbReference type="AlphaFoldDB" id="A0A4Y8X306"/>